<sequence>MKVQKKSLKQEFDLLYLDRKNLNTRNTPLSILLVLEQEGDVIQRRRSLSSLPQKKGGWMVFSSTRVPSCCMHIYIARHKTKVYNPV</sequence>
<proteinExistence type="predicted"/>
<protein>
    <submittedName>
        <fullName evidence="1">Uncharacterized protein</fullName>
    </submittedName>
</protein>
<accession>A0A1Y0B1K8</accession>
<keyword evidence="1" id="KW-0496">Mitochondrion</keyword>
<evidence type="ECO:0000313" key="1">
    <source>
        <dbReference type="EMBL" id="ART31253.1"/>
    </source>
</evidence>
<reference evidence="1" key="1">
    <citation type="submission" date="2017-03" db="EMBL/GenBank/DDBJ databases">
        <title>The mitochondrial genome of the carnivorous plant Utricularia reniformis (Lentibulariaceae): structure, comparative analysis and evolutionary landmarks.</title>
        <authorList>
            <person name="Silva S.R."/>
            <person name="Alvarenga D.O."/>
            <person name="Michael T.P."/>
            <person name="Miranda V.F.O."/>
            <person name="Varani A.M."/>
        </authorList>
    </citation>
    <scope>NUCLEOTIDE SEQUENCE</scope>
</reference>
<gene>
    <name evidence="1" type="ORF">AEK19_MT1031</name>
</gene>
<organism evidence="1">
    <name type="scientific">Utricularia reniformis</name>
    <dbReference type="NCBI Taxonomy" id="192314"/>
    <lineage>
        <taxon>Eukaryota</taxon>
        <taxon>Viridiplantae</taxon>
        <taxon>Streptophyta</taxon>
        <taxon>Embryophyta</taxon>
        <taxon>Tracheophyta</taxon>
        <taxon>Spermatophyta</taxon>
        <taxon>Magnoliopsida</taxon>
        <taxon>eudicotyledons</taxon>
        <taxon>Gunneridae</taxon>
        <taxon>Pentapetalae</taxon>
        <taxon>asterids</taxon>
        <taxon>lamiids</taxon>
        <taxon>Lamiales</taxon>
        <taxon>Lentibulariaceae</taxon>
        <taxon>Utricularia</taxon>
    </lineage>
</organism>
<dbReference type="EMBL" id="KY774314">
    <property type="protein sequence ID" value="ART31253.1"/>
    <property type="molecule type" value="Genomic_DNA"/>
</dbReference>
<dbReference type="AlphaFoldDB" id="A0A1Y0B1K8"/>
<geneLocation type="mitochondrion" evidence="1"/>
<name>A0A1Y0B1K8_9LAMI</name>